<keyword evidence="3" id="KW-1185">Reference proteome</keyword>
<dbReference type="EMBL" id="JAPCKK010000011">
    <property type="protein sequence ID" value="MDP4096183.1"/>
    <property type="molecule type" value="Genomic_DNA"/>
</dbReference>
<name>A0ABT9FN67_9BACL</name>
<feature type="transmembrane region" description="Helical" evidence="1">
    <location>
        <begin position="108"/>
        <end position="132"/>
    </location>
</feature>
<organism evidence="2 3">
    <name type="scientific">Paenibacillus zeirhizosphaerae</name>
    <dbReference type="NCBI Taxonomy" id="2987519"/>
    <lineage>
        <taxon>Bacteria</taxon>
        <taxon>Bacillati</taxon>
        <taxon>Bacillota</taxon>
        <taxon>Bacilli</taxon>
        <taxon>Bacillales</taxon>
        <taxon>Paenibacillaceae</taxon>
        <taxon>Paenibacillus</taxon>
    </lineage>
</organism>
<reference evidence="2 3" key="1">
    <citation type="submission" date="2022-10" db="EMBL/GenBank/DDBJ databases">
        <title>Paenibacillus description and whole genome data of maize root bacterial community.</title>
        <authorList>
            <person name="Marton D."/>
            <person name="Farkas M."/>
            <person name="Cserhati M."/>
        </authorList>
    </citation>
    <scope>NUCLEOTIDE SEQUENCE [LARGE SCALE GENOMIC DNA]</scope>
    <source>
        <strain evidence="2 3">P96</strain>
    </source>
</reference>
<dbReference type="Proteomes" id="UP001241848">
    <property type="component" value="Unassembled WGS sequence"/>
</dbReference>
<feature type="transmembrane region" description="Helical" evidence="1">
    <location>
        <begin position="141"/>
        <end position="162"/>
    </location>
</feature>
<gene>
    <name evidence="2" type="ORF">OIN60_05285</name>
</gene>
<evidence type="ECO:0000256" key="1">
    <source>
        <dbReference type="SAM" id="Phobius"/>
    </source>
</evidence>
<feature type="transmembrane region" description="Helical" evidence="1">
    <location>
        <begin position="81"/>
        <end position="102"/>
    </location>
</feature>
<dbReference type="RefSeq" id="WP_305754090.1">
    <property type="nucleotide sequence ID" value="NZ_JAPCKK010000011.1"/>
</dbReference>
<accession>A0ABT9FN67</accession>
<sequence length="183" mass="20627">MNRQQFLNELEQRLAPLPAEAKHELLEDMNQHYEFGLQQGKSEEEISRALGRPEDIAKEALGYAGAQPEAFRQARPAGDRVRTFFTACGLIFLNLILGLPLFAVCWTLWVALGAVMTAFTLAPAAVAAEVIVYRTFNISEFFLSLILTGIGMLLFIAVRYLLKHMLRATVAYWHWNINTIKGK</sequence>
<evidence type="ECO:0000313" key="3">
    <source>
        <dbReference type="Proteomes" id="UP001241848"/>
    </source>
</evidence>
<protein>
    <submittedName>
        <fullName evidence="2">DUF1700 domain-containing protein</fullName>
    </submittedName>
</protein>
<comment type="caution">
    <text evidence="2">The sequence shown here is derived from an EMBL/GenBank/DDBJ whole genome shotgun (WGS) entry which is preliminary data.</text>
</comment>
<keyword evidence="1" id="KW-0812">Transmembrane</keyword>
<keyword evidence="1" id="KW-0472">Membrane</keyword>
<dbReference type="Pfam" id="PF22564">
    <property type="entry name" value="HAAS"/>
    <property type="match status" value="1"/>
</dbReference>
<proteinExistence type="predicted"/>
<evidence type="ECO:0000313" key="2">
    <source>
        <dbReference type="EMBL" id="MDP4096183.1"/>
    </source>
</evidence>
<keyword evidence="1" id="KW-1133">Transmembrane helix</keyword>